<comment type="similarity">
    <text evidence="2">Belongs to the diacylglycerol/lipid kinase family.</text>
</comment>
<dbReference type="STRING" id="764291.STRUR_1221"/>
<protein>
    <submittedName>
        <fullName evidence="14">Lipid kinase, YegS/Rv2252/BmrU family</fullName>
        <ecNumber evidence="14">2.7.1.-</ecNumber>
    </submittedName>
</protein>
<evidence type="ECO:0000256" key="11">
    <source>
        <dbReference type="ARBA" id="ARBA00023209"/>
    </source>
</evidence>
<dbReference type="PANTHER" id="PTHR12358">
    <property type="entry name" value="SPHINGOSINE KINASE"/>
    <property type="match status" value="1"/>
</dbReference>
<evidence type="ECO:0000256" key="6">
    <source>
        <dbReference type="ARBA" id="ARBA00022741"/>
    </source>
</evidence>
<evidence type="ECO:0000256" key="8">
    <source>
        <dbReference type="ARBA" id="ARBA00022840"/>
    </source>
</evidence>
<keyword evidence="8" id="KW-0067">ATP-binding</keyword>
<dbReference type="EMBL" id="AEUZ02000001">
    <property type="protein sequence ID" value="EHJ56377.1"/>
    <property type="molecule type" value="Genomic_DNA"/>
</dbReference>
<dbReference type="NCBIfam" id="TIGR00147">
    <property type="entry name" value="YegS/Rv2252/BmrU family lipid kinase"/>
    <property type="match status" value="1"/>
</dbReference>
<dbReference type="RefSeq" id="WP_006739137.1">
    <property type="nucleotide sequence ID" value="NZ_AEUZ02000001.1"/>
</dbReference>
<sequence>MKTVTIFYNPKSGQKHEELAKEVKSFFIENHFNEKDINIITPKSAEESFQLAKKASQNKVDIVIPLGGDGTINKVCAGVYEGGSFSKIGLVPAGTVNNFAKALDIPLNTQEALESLLDGYTQTVDMCKVNQSYMISSLTLGIMADIASHVTPEVKRKYGPLAFIKDGYRIIRRNRSYVIKLEYDQVIKIIKTKFLLITMTNSIAGRPAFSPDAKVDDGLFRVYSLKDIHFFKLLFHLKEFRKGKFDMVPEMDHFNTDHLVISPISRKKRANPFTRIDGDKSDPLPVDIKIINKAINVIVPKK</sequence>
<organism evidence="14 15">
    <name type="scientific">Streptococcus urinalis 2285-97</name>
    <dbReference type="NCBI Taxonomy" id="764291"/>
    <lineage>
        <taxon>Bacteria</taxon>
        <taxon>Bacillati</taxon>
        <taxon>Bacillota</taxon>
        <taxon>Bacilli</taxon>
        <taxon>Lactobacillales</taxon>
        <taxon>Streptococcaceae</taxon>
        <taxon>Streptococcus</taxon>
    </lineage>
</organism>
<dbReference type="EC" id="2.7.1.-" evidence="14"/>
<evidence type="ECO:0000256" key="10">
    <source>
        <dbReference type="ARBA" id="ARBA00023098"/>
    </source>
</evidence>
<accession>G5KG60</accession>
<dbReference type="Pfam" id="PF19279">
    <property type="entry name" value="YegS_C"/>
    <property type="match status" value="1"/>
</dbReference>
<dbReference type="InterPro" id="IPR045540">
    <property type="entry name" value="YegS/DAGK_C"/>
</dbReference>
<dbReference type="SMART" id="SM00046">
    <property type="entry name" value="DAGKc"/>
    <property type="match status" value="1"/>
</dbReference>
<dbReference type="InterPro" id="IPR050187">
    <property type="entry name" value="Lipid_Phosphate_FormReg"/>
</dbReference>
<evidence type="ECO:0000256" key="5">
    <source>
        <dbReference type="ARBA" id="ARBA00022723"/>
    </source>
</evidence>
<evidence type="ECO:0000256" key="4">
    <source>
        <dbReference type="ARBA" id="ARBA00022679"/>
    </source>
</evidence>
<dbReference type="Gene3D" id="3.40.50.10330">
    <property type="entry name" value="Probable inorganic polyphosphate/atp-NAD kinase, domain 1"/>
    <property type="match status" value="1"/>
</dbReference>
<evidence type="ECO:0000259" key="13">
    <source>
        <dbReference type="PROSITE" id="PS50146"/>
    </source>
</evidence>
<keyword evidence="5" id="KW-0479">Metal-binding</keyword>
<dbReference type="InterPro" id="IPR001206">
    <property type="entry name" value="Diacylglycerol_kinase_cat_dom"/>
</dbReference>
<dbReference type="Gene3D" id="2.60.200.40">
    <property type="match status" value="1"/>
</dbReference>
<dbReference type="Proteomes" id="UP000005388">
    <property type="component" value="Unassembled WGS sequence"/>
</dbReference>
<dbReference type="AlphaFoldDB" id="G5KG60"/>
<dbReference type="PANTHER" id="PTHR12358:SF106">
    <property type="entry name" value="LIPID KINASE YEGS"/>
    <property type="match status" value="1"/>
</dbReference>
<keyword evidence="10" id="KW-0443">Lipid metabolism</keyword>
<evidence type="ECO:0000256" key="1">
    <source>
        <dbReference type="ARBA" id="ARBA00001946"/>
    </source>
</evidence>
<dbReference type="SUPFAM" id="SSF111331">
    <property type="entry name" value="NAD kinase/diacylglycerol kinase-like"/>
    <property type="match status" value="1"/>
</dbReference>
<keyword evidence="3" id="KW-0444">Lipid biosynthesis</keyword>
<dbReference type="GO" id="GO:0004143">
    <property type="term" value="F:ATP-dependent diacylglycerol kinase activity"/>
    <property type="evidence" value="ECO:0007669"/>
    <property type="project" value="TreeGrafter"/>
</dbReference>
<keyword evidence="9" id="KW-0460">Magnesium</keyword>
<dbReference type="Pfam" id="PF00781">
    <property type="entry name" value="DAGK_cat"/>
    <property type="match status" value="1"/>
</dbReference>
<feature type="domain" description="DAGKc" evidence="13">
    <location>
        <begin position="1"/>
        <end position="133"/>
    </location>
</feature>
<keyword evidence="12" id="KW-1208">Phospholipid metabolism</keyword>
<comment type="cofactor">
    <cofactor evidence="1">
        <name>Mg(2+)</name>
        <dbReference type="ChEBI" id="CHEBI:18420"/>
    </cofactor>
</comment>
<reference evidence="14 15" key="1">
    <citation type="journal article" date="2014" name="Int. J. Syst. Evol. Microbiol.">
        <title>Phylogenomics and the dynamic genome evolution of the genus Streptococcus.</title>
        <authorList>
            <consortium name="The Broad Institute Genome Sequencing Platform"/>
            <person name="Richards V.P."/>
            <person name="Palmer S.R."/>
            <person name="Pavinski Bitar P.D."/>
            <person name="Qin X."/>
            <person name="Weinstock G.M."/>
            <person name="Highlander S.K."/>
            <person name="Town C.D."/>
            <person name="Burne R.A."/>
            <person name="Stanhope M.J."/>
        </authorList>
    </citation>
    <scope>NUCLEOTIDE SEQUENCE [LARGE SCALE GENOMIC DNA]</scope>
    <source>
        <strain evidence="14 15">2285-97</strain>
    </source>
</reference>
<proteinExistence type="inferred from homology"/>
<keyword evidence="7 14" id="KW-0418">Kinase</keyword>
<name>G5KG60_9STRE</name>
<evidence type="ECO:0000256" key="9">
    <source>
        <dbReference type="ARBA" id="ARBA00022842"/>
    </source>
</evidence>
<dbReference type="InterPro" id="IPR017438">
    <property type="entry name" value="ATP-NAD_kinase_N"/>
</dbReference>
<evidence type="ECO:0000313" key="14">
    <source>
        <dbReference type="EMBL" id="EHJ56377.1"/>
    </source>
</evidence>
<evidence type="ECO:0000313" key="15">
    <source>
        <dbReference type="Proteomes" id="UP000005388"/>
    </source>
</evidence>
<dbReference type="GO" id="GO:0005524">
    <property type="term" value="F:ATP binding"/>
    <property type="evidence" value="ECO:0007669"/>
    <property type="project" value="UniProtKB-KW"/>
</dbReference>
<evidence type="ECO:0000256" key="12">
    <source>
        <dbReference type="ARBA" id="ARBA00023264"/>
    </source>
</evidence>
<evidence type="ECO:0000256" key="3">
    <source>
        <dbReference type="ARBA" id="ARBA00022516"/>
    </source>
</evidence>
<gene>
    <name evidence="14" type="ORF">STRUR_1221</name>
</gene>
<dbReference type="InterPro" id="IPR016064">
    <property type="entry name" value="NAD/diacylglycerol_kinase_sf"/>
</dbReference>
<dbReference type="GO" id="GO:0046872">
    <property type="term" value="F:metal ion binding"/>
    <property type="evidence" value="ECO:0007669"/>
    <property type="project" value="UniProtKB-KW"/>
</dbReference>
<evidence type="ECO:0000256" key="7">
    <source>
        <dbReference type="ARBA" id="ARBA00022777"/>
    </source>
</evidence>
<dbReference type="eggNOG" id="COG1597">
    <property type="taxonomic scope" value="Bacteria"/>
</dbReference>
<dbReference type="GO" id="GO:0008654">
    <property type="term" value="P:phospholipid biosynthetic process"/>
    <property type="evidence" value="ECO:0007669"/>
    <property type="project" value="UniProtKB-KW"/>
</dbReference>
<comment type="caution">
    <text evidence="14">The sequence shown here is derived from an EMBL/GenBank/DDBJ whole genome shotgun (WGS) entry which is preliminary data.</text>
</comment>
<keyword evidence="6" id="KW-0547">Nucleotide-binding</keyword>
<dbReference type="PROSITE" id="PS50146">
    <property type="entry name" value="DAGK"/>
    <property type="match status" value="1"/>
</dbReference>
<dbReference type="InterPro" id="IPR005218">
    <property type="entry name" value="Diacylglycerol/lipid_kinase"/>
</dbReference>
<keyword evidence="4 14" id="KW-0808">Transferase</keyword>
<keyword evidence="11" id="KW-0594">Phospholipid biosynthesis</keyword>
<evidence type="ECO:0000256" key="2">
    <source>
        <dbReference type="ARBA" id="ARBA00005983"/>
    </source>
</evidence>
<dbReference type="GO" id="GO:0005886">
    <property type="term" value="C:plasma membrane"/>
    <property type="evidence" value="ECO:0007669"/>
    <property type="project" value="TreeGrafter"/>
</dbReference>
<keyword evidence="15" id="KW-1185">Reference proteome</keyword>